<sequence length="441" mass="46201">MTGASSGTPPGVAAVRVALASPRLGRLLRLARVGVTAIADQGIAAVSSLVIGVLLARWLGAEDYGAYMVAFSCFLLAQNLYDAAMVEPMTVYGAGRHGGQLRRYMRIAGGLHLWLALALGLLLAGGGAVMLHRGSAGVGWALVAAGAGMPLLLTRWLLRPPFYILRQHHRCVMAAALQTAVTVLGLGVLAWSGWLSPAAAFAAQAVATAAAALFLILHLRRMLPADEGPPMRLRGVAADHWRYGRWSIPGRLFEWAGTNALYLAVPALATLSSGGTFRAVALVIMPALLVLGSMGPLVLPAFARVFEAGGQQALDRMVVRMVALVAGATLLFGVFVVAFGERVVSLLYGGRFDGMVDTAILTAAAAQVPFTAVSFVLGSALRAGGRVRSTFFAQLPPTLSTLTVGLFLVDHHGVLGAFLANDLAGVITMAVLAWFYRRGAR</sequence>
<dbReference type="PANTHER" id="PTHR30250:SF11">
    <property type="entry name" value="O-ANTIGEN TRANSPORTER-RELATED"/>
    <property type="match status" value="1"/>
</dbReference>
<feature type="transmembrane region" description="Helical" evidence="6">
    <location>
        <begin position="33"/>
        <end position="58"/>
    </location>
</feature>
<feature type="transmembrane region" description="Helical" evidence="6">
    <location>
        <begin position="318"/>
        <end position="339"/>
    </location>
</feature>
<evidence type="ECO:0008006" key="9">
    <source>
        <dbReference type="Google" id="ProtNLM"/>
    </source>
</evidence>
<organism evidence="7 8">
    <name type="scientific">Azospirillum oleiclasticum</name>
    <dbReference type="NCBI Taxonomy" id="2735135"/>
    <lineage>
        <taxon>Bacteria</taxon>
        <taxon>Pseudomonadati</taxon>
        <taxon>Pseudomonadota</taxon>
        <taxon>Alphaproteobacteria</taxon>
        <taxon>Rhodospirillales</taxon>
        <taxon>Azospirillaceae</taxon>
        <taxon>Azospirillum</taxon>
    </lineage>
</organism>
<feature type="transmembrane region" description="Helical" evidence="6">
    <location>
        <begin position="359"/>
        <end position="378"/>
    </location>
</feature>
<keyword evidence="4 6" id="KW-1133">Transmembrane helix</keyword>
<gene>
    <name evidence="7" type="ORF">HND93_27955</name>
</gene>
<feature type="transmembrane region" description="Helical" evidence="6">
    <location>
        <begin position="279"/>
        <end position="306"/>
    </location>
</feature>
<feature type="transmembrane region" description="Helical" evidence="6">
    <location>
        <begin position="137"/>
        <end position="158"/>
    </location>
</feature>
<comment type="caution">
    <text evidence="7">The sequence shown here is derived from an EMBL/GenBank/DDBJ whole genome shotgun (WGS) entry which is preliminary data.</text>
</comment>
<evidence type="ECO:0000313" key="7">
    <source>
        <dbReference type="EMBL" id="NYZ23553.1"/>
    </source>
</evidence>
<name>A0ABX2TKC3_9PROT</name>
<feature type="transmembrane region" description="Helical" evidence="6">
    <location>
        <begin position="170"/>
        <end position="192"/>
    </location>
</feature>
<feature type="transmembrane region" description="Helical" evidence="6">
    <location>
        <begin position="415"/>
        <end position="436"/>
    </location>
</feature>
<evidence type="ECO:0000256" key="1">
    <source>
        <dbReference type="ARBA" id="ARBA00004651"/>
    </source>
</evidence>
<evidence type="ECO:0000256" key="2">
    <source>
        <dbReference type="ARBA" id="ARBA00022475"/>
    </source>
</evidence>
<evidence type="ECO:0000313" key="8">
    <source>
        <dbReference type="Proteomes" id="UP000584642"/>
    </source>
</evidence>
<feature type="transmembrane region" description="Helical" evidence="6">
    <location>
        <begin position="252"/>
        <end position="273"/>
    </location>
</feature>
<keyword evidence="2" id="KW-1003">Cell membrane</keyword>
<dbReference type="RefSeq" id="WP_180285329.1">
    <property type="nucleotide sequence ID" value="NZ_JABFDB010000028.1"/>
</dbReference>
<keyword evidence="3 6" id="KW-0812">Transmembrane</keyword>
<keyword evidence="5 6" id="KW-0472">Membrane</keyword>
<proteinExistence type="predicted"/>
<accession>A0ABX2TKC3</accession>
<evidence type="ECO:0000256" key="4">
    <source>
        <dbReference type="ARBA" id="ARBA00022989"/>
    </source>
</evidence>
<dbReference type="InterPro" id="IPR050833">
    <property type="entry name" value="Poly_Biosynth_Transport"/>
</dbReference>
<evidence type="ECO:0000256" key="6">
    <source>
        <dbReference type="SAM" id="Phobius"/>
    </source>
</evidence>
<protein>
    <recommendedName>
        <fullName evidence="9">Polysaccharide biosynthesis protein</fullName>
    </recommendedName>
</protein>
<reference evidence="7 8" key="1">
    <citation type="submission" date="2020-05" db="EMBL/GenBank/DDBJ databases">
        <title>Azospirillum oleiclasticum sp. nov, a nitrogen-fixing and heavy crude oil-emulsifying bacterium isolated from the crude oil of Yumen Oilfield.</title>
        <authorList>
            <person name="Wu D."/>
            <person name="Cai M."/>
            <person name="Zhang X."/>
        </authorList>
    </citation>
    <scope>NUCLEOTIDE SEQUENCE [LARGE SCALE GENOMIC DNA]</scope>
    <source>
        <strain evidence="7 8">ROY-1-1-2</strain>
    </source>
</reference>
<dbReference type="EMBL" id="JABFDB010000028">
    <property type="protein sequence ID" value="NYZ23553.1"/>
    <property type="molecule type" value="Genomic_DNA"/>
</dbReference>
<feature type="transmembrane region" description="Helical" evidence="6">
    <location>
        <begin position="111"/>
        <end position="131"/>
    </location>
</feature>
<dbReference type="Proteomes" id="UP000584642">
    <property type="component" value="Unassembled WGS sequence"/>
</dbReference>
<feature type="transmembrane region" description="Helical" evidence="6">
    <location>
        <begin position="390"/>
        <end position="409"/>
    </location>
</feature>
<evidence type="ECO:0000256" key="5">
    <source>
        <dbReference type="ARBA" id="ARBA00023136"/>
    </source>
</evidence>
<keyword evidence="8" id="KW-1185">Reference proteome</keyword>
<comment type="subcellular location">
    <subcellularLocation>
        <location evidence="1">Cell membrane</location>
        <topology evidence="1">Multi-pass membrane protein</topology>
    </subcellularLocation>
</comment>
<feature type="transmembrane region" description="Helical" evidence="6">
    <location>
        <begin position="198"/>
        <end position="217"/>
    </location>
</feature>
<evidence type="ECO:0000256" key="3">
    <source>
        <dbReference type="ARBA" id="ARBA00022692"/>
    </source>
</evidence>
<dbReference type="PANTHER" id="PTHR30250">
    <property type="entry name" value="PST FAMILY PREDICTED COLANIC ACID TRANSPORTER"/>
    <property type="match status" value="1"/>
</dbReference>